<sequence length="183" mass="19581">MSRLIYYVASSLDGFIADEHDSLDWLLSHAQEPGGGNDYDSFIANIGAIAMGSTTYEWVLANGGWSYEMPAWVLTTRDLAAPASTAADGTADVRFARGDVSAVYEAMRQAAGEKDLWVVGGGELAGQFADAGLLDEVHLSIAPVTLGRGRPLLPRRLDLELIEQGTNGAFVTARHRVRRAGKG</sequence>
<dbReference type="AlphaFoldDB" id="A0A852R8A3"/>
<protein>
    <submittedName>
        <fullName evidence="2">Dihydrofolate reductase</fullName>
    </submittedName>
</protein>
<reference evidence="2 3" key="1">
    <citation type="submission" date="2020-07" db="EMBL/GenBank/DDBJ databases">
        <title>Sequencing the genomes of 1000 actinobacteria strains.</title>
        <authorList>
            <person name="Klenk H.-P."/>
        </authorList>
    </citation>
    <scope>NUCLEOTIDE SEQUENCE [LARGE SCALE GENOMIC DNA]</scope>
    <source>
        <strain evidence="2 3">DSM 17380</strain>
    </source>
</reference>
<dbReference type="Gene3D" id="3.40.430.10">
    <property type="entry name" value="Dihydrofolate Reductase, subunit A"/>
    <property type="match status" value="1"/>
</dbReference>
<accession>A0A852R8A3</accession>
<keyword evidence="3" id="KW-1185">Reference proteome</keyword>
<dbReference type="InterPro" id="IPR024072">
    <property type="entry name" value="DHFR-like_dom_sf"/>
</dbReference>
<dbReference type="InterPro" id="IPR002734">
    <property type="entry name" value="RibDG_C"/>
</dbReference>
<name>A0A852R8A3_9MICO</name>
<dbReference type="SUPFAM" id="SSF53597">
    <property type="entry name" value="Dihydrofolate reductase-like"/>
    <property type="match status" value="1"/>
</dbReference>
<evidence type="ECO:0000313" key="2">
    <source>
        <dbReference type="EMBL" id="NYD27108.1"/>
    </source>
</evidence>
<dbReference type="RefSeq" id="WP_185987129.1">
    <property type="nucleotide sequence ID" value="NZ_BAAALZ010000001.1"/>
</dbReference>
<proteinExistence type="predicted"/>
<evidence type="ECO:0000259" key="1">
    <source>
        <dbReference type="Pfam" id="PF01872"/>
    </source>
</evidence>
<feature type="domain" description="Bacterial bifunctional deaminase-reductase C-terminal" evidence="1">
    <location>
        <begin position="4"/>
        <end position="154"/>
    </location>
</feature>
<dbReference type="InterPro" id="IPR050765">
    <property type="entry name" value="Riboflavin_Biosynth_HTPR"/>
</dbReference>
<dbReference type="PANTHER" id="PTHR38011:SF11">
    <property type="entry name" value="2,5-DIAMINO-6-RIBOSYLAMINO-4(3H)-PYRIMIDINONE 5'-PHOSPHATE REDUCTASE"/>
    <property type="match status" value="1"/>
</dbReference>
<dbReference type="PANTHER" id="PTHR38011">
    <property type="entry name" value="DIHYDROFOLATE REDUCTASE FAMILY PROTEIN (AFU_ORTHOLOGUE AFUA_8G06820)"/>
    <property type="match status" value="1"/>
</dbReference>
<comment type="caution">
    <text evidence="2">The sequence shown here is derived from an EMBL/GenBank/DDBJ whole genome shotgun (WGS) entry which is preliminary data.</text>
</comment>
<dbReference type="Proteomes" id="UP000586095">
    <property type="component" value="Unassembled WGS sequence"/>
</dbReference>
<gene>
    <name evidence="2" type="ORF">BJ960_001911</name>
</gene>
<dbReference type="GO" id="GO:0009231">
    <property type="term" value="P:riboflavin biosynthetic process"/>
    <property type="evidence" value="ECO:0007669"/>
    <property type="project" value="InterPro"/>
</dbReference>
<dbReference type="EMBL" id="JACCBD010000001">
    <property type="protein sequence ID" value="NYD27108.1"/>
    <property type="molecule type" value="Genomic_DNA"/>
</dbReference>
<evidence type="ECO:0000313" key="3">
    <source>
        <dbReference type="Proteomes" id="UP000586095"/>
    </source>
</evidence>
<dbReference type="Pfam" id="PF01872">
    <property type="entry name" value="RibD_C"/>
    <property type="match status" value="1"/>
</dbReference>
<organism evidence="2 3">
    <name type="scientific">Leucobacter aridicollis</name>
    <dbReference type="NCBI Taxonomy" id="283878"/>
    <lineage>
        <taxon>Bacteria</taxon>
        <taxon>Bacillati</taxon>
        <taxon>Actinomycetota</taxon>
        <taxon>Actinomycetes</taxon>
        <taxon>Micrococcales</taxon>
        <taxon>Microbacteriaceae</taxon>
        <taxon>Leucobacter</taxon>
    </lineage>
</organism>
<dbReference type="GO" id="GO:0008703">
    <property type="term" value="F:5-amino-6-(5-phosphoribosylamino)uracil reductase activity"/>
    <property type="evidence" value="ECO:0007669"/>
    <property type="project" value="InterPro"/>
</dbReference>